<gene>
    <name evidence="1" type="ORF">CJ263_19195</name>
</gene>
<dbReference type="AlphaFoldDB" id="A0A223VA68"/>
<sequence length="162" mass="19305">MLKSIKRILTWKRTLLLSLISILMLNVFSFYGLYTNKFYFFKVDNYIFPILSLVHLVFLYVMWFKIKERELSDVPMRNLEYGLYVVSLVYLFKIIDTLITLLSYGDYENHLIPGTFLPIGILMMTLYTLLLGLTFLAFSYRREIVGTYVFDDMNQHVDNWNS</sequence>
<evidence type="ECO:0000313" key="1">
    <source>
        <dbReference type="EMBL" id="ASV32177.1"/>
    </source>
</evidence>
<dbReference type="Proteomes" id="UP000215244">
    <property type="component" value="Chromosome"/>
</dbReference>
<dbReference type="OrthoDB" id="1436004at2"/>
<name>A0A223VA68_9FLAO</name>
<proteinExistence type="predicted"/>
<protein>
    <submittedName>
        <fullName evidence="1">Uncharacterized protein</fullName>
    </submittedName>
</protein>
<keyword evidence="2" id="KW-1185">Reference proteome</keyword>
<dbReference type="RefSeq" id="WP_094998750.1">
    <property type="nucleotide sequence ID" value="NZ_BMJL01000008.1"/>
</dbReference>
<accession>A0A223VA68</accession>
<dbReference type="EMBL" id="CP022957">
    <property type="protein sequence ID" value="ASV32177.1"/>
    <property type="molecule type" value="Genomic_DNA"/>
</dbReference>
<evidence type="ECO:0000313" key="2">
    <source>
        <dbReference type="Proteomes" id="UP000215244"/>
    </source>
</evidence>
<organism evidence="1 2">
    <name type="scientific">Maribacter cobaltidurans</name>
    <dbReference type="NCBI Taxonomy" id="1178778"/>
    <lineage>
        <taxon>Bacteria</taxon>
        <taxon>Pseudomonadati</taxon>
        <taxon>Bacteroidota</taxon>
        <taxon>Flavobacteriia</taxon>
        <taxon>Flavobacteriales</taxon>
        <taxon>Flavobacteriaceae</taxon>
        <taxon>Maribacter</taxon>
    </lineage>
</organism>
<dbReference type="KEGG" id="marb:CJ263_19195"/>
<reference evidence="1 2" key="1">
    <citation type="submission" date="2017-08" db="EMBL/GenBank/DDBJ databases">
        <title>The complete genome sequence of Maribacter sp. B1, isolated from deep-sea sediment.</title>
        <authorList>
            <person name="Wu Y.-H."/>
            <person name="Cheng H."/>
            <person name="Xu X.-W."/>
        </authorList>
    </citation>
    <scope>NUCLEOTIDE SEQUENCE [LARGE SCALE GENOMIC DNA]</scope>
    <source>
        <strain evidence="1 2">B1</strain>
    </source>
</reference>